<keyword evidence="5" id="KW-0812">Transmembrane</keyword>
<dbReference type="VEuPathDB" id="VectorBase:AALB017681"/>
<proteinExistence type="predicted"/>
<feature type="compositionally biased region" description="Basic residues" evidence="4">
    <location>
        <begin position="1138"/>
        <end position="1148"/>
    </location>
</feature>
<feature type="region of interest" description="Disordered" evidence="4">
    <location>
        <begin position="239"/>
        <end position="271"/>
    </location>
</feature>
<name>A0A182FTL0_ANOAL</name>
<feature type="compositionally biased region" description="Basic and acidic residues" evidence="4">
    <location>
        <begin position="762"/>
        <end position="781"/>
    </location>
</feature>
<evidence type="ECO:0000256" key="3">
    <source>
        <dbReference type="ARBA" id="ARBA00022840"/>
    </source>
</evidence>
<feature type="region of interest" description="Disordered" evidence="4">
    <location>
        <begin position="762"/>
        <end position="1276"/>
    </location>
</feature>
<feature type="compositionally biased region" description="Polar residues" evidence="4">
    <location>
        <begin position="239"/>
        <end position="250"/>
    </location>
</feature>
<dbReference type="Gene3D" id="3.30.200.20">
    <property type="entry name" value="Phosphorylase Kinase, domain 1"/>
    <property type="match status" value="1"/>
</dbReference>
<dbReference type="SMART" id="SM00220">
    <property type="entry name" value="S_TKc"/>
    <property type="match status" value="1"/>
</dbReference>
<feature type="compositionally biased region" description="Low complexity" evidence="4">
    <location>
        <begin position="984"/>
        <end position="997"/>
    </location>
</feature>
<keyword evidence="5" id="KW-0472">Membrane</keyword>
<keyword evidence="8" id="KW-1185">Reference proteome</keyword>
<dbReference type="InterPro" id="IPR008271">
    <property type="entry name" value="Ser/Thr_kinase_AS"/>
</dbReference>
<feature type="compositionally biased region" description="Basic and acidic residues" evidence="4">
    <location>
        <begin position="1091"/>
        <end position="1110"/>
    </location>
</feature>
<accession>A0A182FTL0</accession>
<dbReference type="InterPro" id="IPR050235">
    <property type="entry name" value="CK1_Ser-Thr_kinase"/>
</dbReference>
<dbReference type="GO" id="GO:0005524">
    <property type="term" value="F:ATP binding"/>
    <property type="evidence" value="ECO:0007669"/>
    <property type="project" value="UniProtKB-UniRule"/>
</dbReference>
<keyword evidence="3" id="KW-0067">ATP-binding</keyword>
<evidence type="ECO:0000313" key="8">
    <source>
        <dbReference type="Proteomes" id="UP000069272"/>
    </source>
</evidence>
<feature type="region of interest" description="Disordered" evidence="4">
    <location>
        <begin position="598"/>
        <end position="664"/>
    </location>
</feature>
<evidence type="ECO:0000259" key="6">
    <source>
        <dbReference type="PROSITE" id="PS50011"/>
    </source>
</evidence>
<dbReference type="VEuPathDB" id="VectorBase:AALB20_027038"/>
<dbReference type="Proteomes" id="UP000069272">
    <property type="component" value="Chromosome 3R"/>
</dbReference>
<evidence type="ECO:0000256" key="2">
    <source>
        <dbReference type="ARBA" id="ARBA00022741"/>
    </source>
</evidence>
<keyword evidence="5" id="KW-1133">Transmembrane helix</keyword>
<feature type="compositionally biased region" description="Low complexity" evidence="4">
    <location>
        <begin position="1254"/>
        <end position="1271"/>
    </location>
</feature>
<evidence type="ECO:0000256" key="4">
    <source>
        <dbReference type="SAM" id="MobiDB-lite"/>
    </source>
</evidence>
<evidence type="ECO:0000256" key="5">
    <source>
        <dbReference type="SAM" id="Phobius"/>
    </source>
</evidence>
<dbReference type="Pfam" id="PF00069">
    <property type="entry name" value="Pkinase"/>
    <property type="match status" value="1"/>
</dbReference>
<feature type="compositionally biased region" description="Acidic residues" evidence="4">
    <location>
        <begin position="873"/>
        <end position="920"/>
    </location>
</feature>
<dbReference type="SUPFAM" id="SSF51197">
    <property type="entry name" value="Clavaminate synthase-like"/>
    <property type="match status" value="1"/>
</dbReference>
<sequence>MGKRNAAAAIVDADRLHQFETPPKRAKHAASTPAPVPVPVPVATPVASLPPAGPTTAATSYSPNVSASEFTLSKEFVDGTLLMDLALKQWRIGKPIGKGSFGEIFLASDDIDRPVTSDNAEYVVKIEPHSNGPLFVEIHCLLNTAKRSETCTIPPGMPEYIASGSHMFKNERYRFLILKRYKRDLHSLIKNKRVDPKSIPVIACQILDVLEHLHDQGYVHSDIKAENLMIGTVVNRKVTSAGNGQPQTPKNGGYNHHHSRQNGYTTSSAGDGGAKSFNGVSSMCNGTADGGVGMMDEGIGRARNLRPLKTVTYRDLSDDDDRNGTAATRVSRRGRRRKKDEDASFTYSISPRRAAANGYYEELKAATEEAHWNELHQHKQQNRAAAKAAAAATALPPAEDRIHLIDFGLASKFMDSSGQHRPFCMDQRRAHDGTLEFTSRDAHMGAHVRRSDLECLGYNLVYWSRGFLPWKDEKLLNQPEQVHRMKEYFMADVREMLRLVYGDDCPAYLGEFMAYVGQLTYDARPDYNHCRALFLKELRRLSGATVVTTPLRLDVDAIERLSEPLTPQDEAEVTNKINHVKSLMKLGGALFPYRESTLHSKATSPKNLRSKRSDAARNSLAIGGTPGSAVPAQPGAASLVNGVGNSGGAMTPHNPNTRKRDKKHSCEEIFATDADQIARERVEKEFERAEQIAEEQAVVRYTGKPTYAIQELERKLRNGGHSTGGSGCTGATDYTESEWYIKGYTKPMMDILRKRQSQLFRDLEEERRRSSEKEEDAKTKVDEEEDEEDDEMDEEHEGADDEELAASESNAADEDDDEQQEEEEEEEEEEEASEEEEDDYEQPAAEVGRTNHYTKAGSLSQRSGSKGSKKEDTDSDFINDGGCEEEEEEAVQDSENDDEVEEAEEDGADDDDDVEDDDQHDSDFNDQGSSLESEEEEEEVRISRKGSKKNGTRSKGNNSGSVAVGGGRRSRQVTDARPRKRSKSNVSKASKASSNSNFHDNGSSKPRKRTNRQHEVEQDEEQQSARQFGGNPAQHNSHHLNNNNSKVYYDGDVDDSSHDTAPPPSSRSYAGSIASDRMSSQYHFVKRRKSGLRERIRPTDRGTDYQDDLARKRKAAMRNKRRRESAAAQLDEASIERRRQRRNKQRKSSTRDRVSVGDDESSRSSTHSLASSTASSCSALSSSTGSSSTASSSSTSTSSSSLGSCDSVTRRRRRRRAPTTTESSPREDTRSSRRSSVRRKGPSSTVSSSNNGWNRSATNSRSSSVSASNASQHDSRHYYETAVGDLARATRLVTLPEDDDFIEEDDDDTRDVDYSPICTRGKRKTKNATSGGADGPTTIVSRRATSNGSSIAGTGGNVRKRNDSKVPSVVVVVPRSPFLGQRRARSWMMDRVKLCDQILLQKLHLLSNEVLRTNRGITERDMEEAFKQSIGYRPPRFFPPNDGTLAIMYSALFVVALFIVTPFLAGFLELALGMRCIVPNNYLIWEATRPVSNCDFCRGIDRPIILPNLTRDEFQPYAYSSRPIIIKRAVSHWPAVRLLNYTFLKDLYLRHPAALDSLHEDCQFLHFKSNFQTLRDVFRMSDERAEFRAGQQPWYVGWSNCNPSVLAELRKLYPKPHFLPDDAEMPNTDFVFLGYEQGAVMHIDYIPRLMWQAQLRGNKSWILAPTPECDAVCRSFSFYVEPGDALLVDTRLWYHGTFIHSKGEFSLTIQSEYG</sequence>
<feature type="compositionally biased region" description="Polar residues" evidence="4">
    <location>
        <begin position="851"/>
        <end position="866"/>
    </location>
</feature>
<keyword evidence="2" id="KW-0547">Nucleotide-binding</keyword>
<dbReference type="VEuPathDB" id="VectorBase:AALB20_035591"/>
<feature type="transmembrane region" description="Helical" evidence="5">
    <location>
        <begin position="1446"/>
        <end position="1468"/>
    </location>
</feature>
<dbReference type="SUPFAM" id="SSF56112">
    <property type="entry name" value="Protein kinase-like (PK-like)"/>
    <property type="match status" value="1"/>
</dbReference>
<feature type="compositionally biased region" description="Basic and acidic residues" evidence="4">
    <location>
        <begin position="1149"/>
        <end position="1162"/>
    </location>
</feature>
<feature type="compositionally biased region" description="Acidic residues" evidence="4">
    <location>
        <begin position="782"/>
        <end position="841"/>
    </location>
</feature>
<dbReference type="GO" id="GO:0004674">
    <property type="term" value="F:protein serine/threonine kinase activity"/>
    <property type="evidence" value="ECO:0007669"/>
    <property type="project" value="UniProtKB-EC"/>
</dbReference>
<dbReference type="STRING" id="7167.A0A182FTL0"/>
<dbReference type="InterPro" id="IPR011009">
    <property type="entry name" value="Kinase-like_dom_sf"/>
</dbReference>
<reference evidence="7 8" key="1">
    <citation type="journal article" date="2017" name="G3 (Bethesda)">
        <title>The Physical Genome Mapping of Anopheles albimanus Corrected Scaffold Misassemblies and Identified Interarm Rearrangements in Genus Anopheles.</title>
        <authorList>
            <person name="Artemov G.N."/>
            <person name="Peery A.N."/>
            <person name="Jiang X."/>
            <person name="Tu Z."/>
            <person name="Stegniy V.N."/>
            <person name="Sharakhova M.V."/>
            <person name="Sharakhov I.V."/>
        </authorList>
    </citation>
    <scope>NUCLEOTIDE SEQUENCE [LARGE SCALE GENOMIC DNA]</scope>
    <source>
        <strain evidence="7 8">ALBI9_A</strain>
    </source>
</reference>
<feature type="compositionally biased region" description="Basic residues" evidence="4">
    <location>
        <begin position="943"/>
        <end position="952"/>
    </location>
</feature>
<feature type="domain" description="Protein kinase" evidence="6">
    <location>
        <begin position="90"/>
        <end position="535"/>
    </location>
</feature>
<feature type="compositionally biased region" description="Basic residues" evidence="4">
    <location>
        <begin position="1111"/>
        <end position="1123"/>
    </location>
</feature>
<dbReference type="PROSITE" id="PS50011">
    <property type="entry name" value="PROTEIN_KINASE_DOM"/>
    <property type="match status" value="1"/>
</dbReference>
<dbReference type="EnsemblMetazoa" id="AALB009892-RA">
    <property type="protein sequence ID" value="AALB009892-PA"/>
    <property type="gene ID" value="AALB009892"/>
</dbReference>
<dbReference type="PROSITE" id="PS00107">
    <property type="entry name" value="PROTEIN_KINASE_ATP"/>
    <property type="match status" value="1"/>
</dbReference>
<dbReference type="InterPro" id="IPR000719">
    <property type="entry name" value="Prot_kinase_dom"/>
</dbReference>
<feature type="compositionally biased region" description="Basic residues" evidence="4">
    <location>
        <begin position="1232"/>
        <end position="1241"/>
    </location>
</feature>
<dbReference type="VEuPathDB" id="VectorBase:AALB017682"/>
<feature type="region of interest" description="Disordered" evidence="4">
    <location>
        <begin position="315"/>
        <end position="343"/>
    </location>
</feature>
<feature type="compositionally biased region" description="Low complexity" evidence="4">
    <location>
        <begin position="1163"/>
        <end position="1204"/>
    </location>
</feature>
<protein>
    <recommendedName>
        <fullName evidence="1">non-specific serine/threonine protein kinase</fullName>
        <ecNumber evidence="1">2.7.11.1</ecNumber>
    </recommendedName>
</protein>
<dbReference type="Gene3D" id="1.10.510.10">
    <property type="entry name" value="Transferase(Phosphotransferase) domain 1"/>
    <property type="match status" value="2"/>
</dbReference>
<dbReference type="PANTHER" id="PTHR11909">
    <property type="entry name" value="CASEIN KINASE-RELATED"/>
    <property type="match status" value="1"/>
</dbReference>
<organism evidence="7 8">
    <name type="scientific">Anopheles albimanus</name>
    <name type="common">New world malaria mosquito</name>
    <dbReference type="NCBI Taxonomy" id="7167"/>
    <lineage>
        <taxon>Eukaryota</taxon>
        <taxon>Metazoa</taxon>
        <taxon>Ecdysozoa</taxon>
        <taxon>Arthropoda</taxon>
        <taxon>Hexapoda</taxon>
        <taxon>Insecta</taxon>
        <taxon>Pterygota</taxon>
        <taxon>Neoptera</taxon>
        <taxon>Endopterygota</taxon>
        <taxon>Diptera</taxon>
        <taxon>Nematocera</taxon>
        <taxon>Culicoidea</taxon>
        <taxon>Culicidae</taxon>
        <taxon>Anophelinae</taxon>
        <taxon>Anopheles</taxon>
    </lineage>
</organism>
<evidence type="ECO:0000313" key="7">
    <source>
        <dbReference type="EnsemblMetazoa" id="AALB009892-PA"/>
    </source>
</evidence>
<reference evidence="7" key="2">
    <citation type="submission" date="2022-08" db="UniProtKB">
        <authorList>
            <consortium name="EnsemblMetazoa"/>
        </authorList>
    </citation>
    <scope>IDENTIFICATION</scope>
    <source>
        <strain evidence="7">STECLA/ALBI9_A</strain>
    </source>
</reference>
<dbReference type="EC" id="2.7.11.1" evidence="1"/>
<dbReference type="Gene3D" id="2.60.120.650">
    <property type="entry name" value="Cupin"/>
    <property type="match status" value="1"/>
</dbReference>
<evidence type="ECO:0000256" key="1">
    <source>
        <dbReference type="ARBA" id="ARBA00012513"/>
    </source>
</evidence>
<dbReference type="InterPro" id="IPR017441">
    <property type="entry name" value="Protein_kinase_ATP_BS"/>
</dbReference>
<feature type="region of interest" description="Disordered" evidence="4">
    <location>
        <begin position="1321"/>
        <end position="1362"/>
    </location>
</feature>
<dbReference type="FunFam" id="3.30.200.20:FF:000726">
    <property type="entry name" value="Uncharacterized protein, isoform A"/>
    <property type="match status" value="1"/>
</dbReference>
<dbReference type="PROSITE" id="PS00108">
    <property type="entry name" value="PROTEIN_KINASE_ST"/>
    <property type="match status" value="1"/>
</dbReference>
<feature type="compositionally biased region" description="Polar residues" evidence="4">
    <location>
        <begin position="1338"/>
        <end position="1352"/>
    </location>
</feature>